<sequence>MKLFLASSFAEVSELFVTFDHNECVGKTVTFIATASIPEKMTFYVGAGRKALESLGLLIDELDISTAGEDEIALRLAKNDYVYVSGGNTFYLLQELKRTGADRLIIEQIKSGKTYIGESAGAVVLAADIEYIGALDDSKTAPNLDSYASLGVIEFYPLPHHTNFPFKKAVEQTQQDYSEHLDLRPFSNAEAIVMKDGCDKLLKK</sequence>
<gene>
    <name evidence="5" type="ORF">KSP9073_03034</name>
</gene>
<proteinExistence type="inferred from homology"/>
<dbReference type="Proteomes" id="UP000244934">
    <property type="component" value="Unassembled WGS sequence"/>
</dbReference>
<evidence type="ECO:0000256" key="1">
    <source>
        <dbReference type="ARBA" id="ARBA00006534"/>
    </source>
</evidence>
<evidence type="ECO:0000256" key="3">
    <source>
        <dbReference type="ARBA" id="ARBA00022801"/>
    </source>
</evidence>
<dbReference type="InterPro" id="IPR005320">
    <property type="entry name" value="Peptidase_S51"/>
</dbReference>
<keyword evidence="4" id="KW-0720">Serine protease</keyword>
<dbReference type="PANTHER" id="PTHR20842:SF0">
    <property type="entry name" value="ALPHA-ASPARTYL DIPEPTIDASE"/>
    <property type="match status" value="1"/>
</dbReference>
<keyword evidence="6" id="KW-1185">Reference proteome</keyword>
<dbReference type="EMBL" id="ONZI01000004">
    <property type="protein sequence ID" value="SPJ34985.1"/>
    <property type="molecule type" value="Genomic_DNA"/>
</dbReference>
<evidence type="ECO:0000256" key="2">
    <source>
        <dbReference type="ARBA" id="ARBA00022670"/>
    </source>
</evidence>
<dbReference type="OrthoDB" id="3373764at2"/>
<dbReference type="GO" id="GO:0008236">
    <property type="term" value="F:serine-type peptidase activity"/>
    <property type="evidence" value="ECO:0007669"/>
    <property type="project" value="UniProtKB-KW"/>
</dbReference>
<reference evidence="6" key="1">
    <citation type="submission" date="2018-03" db="EMBL/GenBank/DDBJ databases">
        <authorList>
            <person name="Navarro De La Torre S."/>
        </authorList>
    </citation>
    <scope>NUCLEOTIDE SEQUENCE [LARGE SCALE GENOMIC DNA]</scope>
    <source>
        <strain evidence="6">EAod3</strain>
    </source>
</reference>
<evidence type="ECO:0000313" key="5">
    <source>
        <dbReference type="EMBL" id="SPJ34985.1"/>
    </source>
</evidence>
<dbReference type="SUPFAM" id="SSF52317">
    <property type="entry name" value="Class I glutamine amidotransferase-like"/>
    <property type="match status" value="1"/>
</dbReference>
<name>A0A2R8CQ25_9GAMM</name>
<keyword evidence="3 5" id="KW-0378">Hydrolase</keyword>
<accession>A0A2R8CQ25</accession>
<dbReference type="GO" id="GO:0006508">
    <property type="term" value="P:proteolysis"/>
    <property type="evidence" value="ECO:0007669"/>
    <property type="project" value="UniProtKB-KW"/>
</dbReference>
<organism evidence="5 6">
    <name type="scientific">Kushneria phyllosphaerae</name>
    <dbReference type="NCBI Taxonomy" id="2100822"/>
    <lineage>
        <taxon>Bacteria</taxon>
        <taxon>Pseudomonadati</taxon>
        <taxon>Pseudomonadota</taxon>
        <taxon>Gammaproteobacteria</taxon>
        <taxon>Oceanospirillales</taxon>
        <taxon>Halomonadaceae</taxon>
        <taxon>Kushneria</taxon>
    </lineage>
</organism>
<comment type="similarity">
    <text evidence="1">Belongs to the peptidase S51 family.</text>
</comment>
<dbReference type="PANTHER" id="PTHR20842">
    <property type="entry name" value="PROTEASE S51 ALPHA-ASPARTYL DIPEPTIDASE"/>
    <property type="match status" value="1"/>
</dbReference>
<keyword evidence="2" id="KW-0645">Protease</keyword>
<dbReference type="EC" id="3.4.21.-" evidence="5"/>
<evidence type="ECO:0000256" key="4">
    <source>
        <dbReference type="ARBA" id="ARBA00022825"/>
    </source>
</evidence>
<dbReference type="InterPro" id="IPR029062">
    <property type="entry name" value="Class_I_gatase-like"/>
</dbReference>
<dbReference type="Pfam" id="PF03575">
    <property type="entry name" value="Peptidase_S51"/>
    <property type="match status" value="1"/>
</dbReference>
<protein>
    <submittedName>
        <fullName evidence="5">Putative peptidase Lmo0363</fullName>
        <ecNumber evidence="5">3.4.21.-</ecNumber>
    </submittedName>
</protein>
<dbReference type="AlphaFoldDB" id="A0A2R8CQ25"/>
<evidence type="ECO:0000313" key="6">
    <source>
        <dbReference type="Proteomes" id="UP000244934"/>
    </source>
</evidence>
<dbReference type="RefSeq" id="WP_108843764.1">
    <property type="nucleotide sequence ID" value="NZ_ONZI01000004.1"/>
</dbReference>
<dbReference type="Gene3D" id="3.40.50.880">
    <property type="match status" value="1"/>
</dbReference>